<keyword evidence="8" id="KW-0406">Ion transport</keyword>
<feature type="domain" description="RCK N-terminal" evidence="11">
    <location>
        <begin position="220"/>
        <end position="289"/>
    </location>
</feature>
<keyword evidence="4" id="KW-0812">Transmembrane</keyword>
<keyword evidence="13" id="KW-1185">Reference proteome</keyword>
<organism evidence="12 13">
    <name type="scientific">Prorocentrum cordatum</name>
    <dbReference type="NCBI Taxonomy" id="2364126"/>
    <lineage>
        <taxon>Eukaryota</taxon>
        <taxon>Sar</taxon>
        <taxon>Alveolata</taxon>
        <taxon>Dinophyceae</taxon>
        <taxon>Prorocentrales</taxon>
        <taxon>Prorocentraceae</taxon>
        <taxon>Prorocentrum</taxon>
    </lineage>
</organism>
<name>A0ABN9V550_9DINO</name>
<keyword evidence="9" id="KW-0472">Membrane</keyword>
<keyword evidence="3" id="KW-0633">Potassium transport</keyword>
<evidence type="ECO:0000313" key="13">
    <source>
        <dbReference type="Proteomes" id="UP001189429"/>
    </source>
</evidence>
<evidence type="ECO:0000256" key="6">
    <source>
        <dbReference type="ARBA" id="ARBA00022958"/>
    </source>
</evidence>
<evidence type="ECO:0000256" key="10">
    <source>
        <dbReference type="ARBA" id="ARBA00023303"/>
    </source>
</evidence>
<dbReference type="EMBL" id="CAUYUJ010016597">
    <property type="protein sequence ID" value="CAK0866991.1"/>
    <property type="molecule type" value="Genomic_DNA"/>
</dbReference>
<evidence type="ECO:0000256" key="8">
    <source>
        <dbReference type="ARBA" id="ARBA00023065"/>
    </source>
</evidence>
<evidence type="ECO:0000256" key="3">
    <source>
        <dbReference type="ARBA" id="ARBA00022538"/>
    </source>
</evidence>
<keyword evidence="6" id="KW-0630">Potassium</keyword>
<keyword evidence="2" id="KW-0813">Transport</keyword>
<evidence type="ECO:0000256" key="4">
    <source>
        <dbReference type="ARBA" id="ARBA00022692"/>
    </source>
</evidence>
<keyword evidence="10" id="KW-0407">Ion channel</keyword>
<protein>
    <recommendedName>
        <fullName evidence="11">RCK N-terminal domain-containing protein</fullName>
    </recommendedName>
</protein>
<evidence type="ECO:0000313" key="12">
    <source>
        <dbReference type="EMBL" id="CAK0866991.1"/>
    </source>
</evidence>
<comment type="subcellular location">
    <subcellularLocation>
        <location evidence="1">Membrane</location>
        <topology evidence="1">Multi-pass membrane protein</topology>
    </subcellularLocation>
</comment>
<dbReference type="InterPro" id="IPR047871">
    <property type="entry name" value="K_chnl_Slo-like"/>
</dbReference>
<dbReference type="InterPro" id="IPR003148">
    <property type="entry name" value="RCK_N"/>
</dbReference>
<evidence type="ECO:0000256" key="7">
    <source>
        <dbReference type="ARBA" id="ARBA00022989"/>
    </source>
</evidence>
<proteinExistence type="predicted"/>
<gene>
    <name evidence="12" type="ORF">PCOR1329_LOCUS54025</name>
</gene>
<evidence type="ECO:0000256" key="9">
    <source>
        <dbReference type="ARBA" id="ARBA00023136"/>
    </source>
</evidence>
<evidence type="ECO:0000256" key="5">
    <source>
        <dbReference type="ARBA" id="ARBA00022826"/>
    </source>
</evidence>
<dbReference type="PANTHER" id="PTHR10027">
    <property type="entry name" value="CALCIUM-ACTIVATED POTASSIUM CHANNEL ALPHA CHAIN"/>
    <property type="match status" value="1"/>
</dbReference>
<comment type="caution">
    <text evidence="12">The sequence shown here is derived from an EMBL/GenBank/DDBJ whole genome shotgun (WGS) entry which is preliminary data.</text>
</comment>
<dbReference type="PANTHER" id="PTHR10027:SF10">
    <property type="entry name" value="SLOWPOKE 2, ISOFORM D"/>
    <property type="match status" value="1"/>
</dbReference>
<dbReference type="Proteomes" id="UP001189429">
    <property type="component" value="Unassembled WGS sequence"/>
</dbReference>
<evidence type="ECO:0000259" key="11">
    <source>
        <dbReference type="Pfam" id="PF22614"/>
    </source>
</evidence>
<accession>A0ABN9V550</accession>
<keyword evidence="5" id="KW-0631">Potassium channel</keyword>
<evidence type="ECO:0000256" key="1">
    <source>
        <dbReference type="ARBA" id="ARBA00004141"/>
    </source>
</evidence>
<dbReference type="Pfam" id="PF22614">
    <property type="entry name" value="Slo-like_RCK"/>
    <property type="match status" value="1"/>
</dbReference>
<sequence length="327" mass="36242">MSVFVKKRRMKAQKSLVLARKTDRGEDGGAHEQMMADLQDENNPLAFAPAKRLAAFLAKGRATRATSAGRSTRSTARSTAWRPTVVGGRATQAGARITRRQQSILARTQLERSKSKVLLSRDQARNKEVFFKQLDHAEDDQEQVLEEVKRDTADWAGSIHPMLLSFLHEDHKENVSDLVGFARRQQHSTVPQRPPLEVLAQGGHVLFLCAGAEGLASLRLGIEHFVRPLRRHVRKGAKPVPIVIVAPLPPDDWNMVNSYPEVYFMEGSPSSQFDLDRACVRTASHIFVSQVGTVGGTGMKSWTIDSEVSASLRWVAGKESHEDPIGL</sequence>
<keyword evidence="7" id="KW-1133">Transmembrane helix</keyword>
<reference evidence="12" key="1">
    <citation type="submission" date="2023-10" db="EMBL/GenBank/DDBJ databases">
        <authorList>
            <person name="Chen Y."/>
            <person name="Shah S."/>
            <person name="Dougan E. K."/>
            <person name="Thang M."/>
            <person name="Chan C."/>
        </authorList>
    </citation>
    <scope>NUCLEOTIDE SEQUENCE [LARGE SCALE GENOMIC DNA]</scope>
</reference>
<evidence type="ECO:0000256" key="2">
    <source>
        <dbReference type="ARBA" id="ARBA00022448"/>
    </source>
</evidence>